<feature type="region of interest" description="Disordered" evidence="3">
    <location>
        <begin position="143"/>
        <end position="355"/>
    </location>
</feature>
<dbReference type="AlphaFoldDB" id="A0A919NA86"/>
<sequence length="706" mass="75097">MSHPSPLTPALERAHSLVAAGDPAGAAEVLERAIEIGQATLSQDDPDVLATQRELASVRRQAGDAAAARRVLQAAYQAGRFGLGDDDPLMLQISYDLGVVAEELGEREEARAAFGRVADFGPMMLGAGHWAVTRAQAYLGQDSDPAVRAEPGPQAPRSAPAMPDLPPDNHPTVLWPALPQPREPDFRPQGNPWSGEPRRPPAPPPVPEPRQPESDAQPTPPPNPGQRRAEPDAQPTPPPIPGPRRGEPDAQPAPPRPFGLLPPPSALKLPSREPANPLPTGPFPSPPSRPGNQPEGELGTRPETGTRRDVTDAEPERETKDTFPPESPWGPAPRITREPAENPFQQLKPGVFGTPGAEAARPLYHGANDAVVVQRPDPVVMPLRRTEPGTAPEVIPGEQPPAHLDPPVRPAATPRPESVTPPLADEATTTLPTVDREAPAEPKPFTPWSDFNSWPEEPEPLPDPRPQLDRWTRPEPEQRRQPRLRQQPSPEPPPHPAPEPLAPVRSASRAAPYQPTAQPGVYHQPTVHQGVYHQGTDGTWQGGPGPAADPLPDPIPTSAADRSYKGNKKRGMALFAVIAATLAAIVAVAALVFSLAQGSRKGDEGDDPPGAPTLAGSPPGDVKLSDLGSKIDVTWTDPSGSTVSFMVTMAHPGEQLKPVSTVGPGQTSRRIEGLSPALDYCFAVVAVYATDKFATSPQVCTDRGKK</sequence>
<dbReference type="SUPFAM" id="SSF49265">
    <property type="entry name" value="Fibronectin type III"/>
    <property type="match status" value="1"/>
</dbReference>
<dbReference type="PROSITE" id="PS50853">
    <property type="entry name" value="FN3"/>
    <property type="match status" value="1"/>
</dbReference>
<feature type="transmembrane region" description="Helical" evidence="4">
    <location>
        <begin position="572"/>
        <end position="593"/>
    </location>
</feature>
<evidence type="ECO:0000256" key="3">
    <source>
        <dbReference type="SAM" id="MobiDB-lite"/>
    </source>
</evidence>
<dbReference type="EMBL" id="BOMW01000047">
    <property type="protein sequence ID" value="GIF07346.1"/>
    <property type="molecule type" value="Genomic_DNA"/>
</dbReference>
<dbReference type="Proteomes" id="UP000629619">
    <property type="component" value="Unassembled WGS sequence"/>
</dbReference>
<dbReference type="InterPro" id="IPR036116">
    <property type="entry name" value="FN3_sf"/>
</dbReference>
<dbReference type="InterPro" id="IPR013783">
    <property type="entry name" value="Ig-like_fold"/>
</dbReference>
<dbReference type="GO" id="GO:0000272">
    <property type="term" value="P:polysaccharide catabolic process"/>
    <property type="evidence" value="ECO:0007669"/>
    <property type="project" value="UniProtKB-KW"/>
</dbReference>
<dbReference type="PRINTS" id="PR01217">
    <property type="entry name" value="PRICHEXTENSN"/>
</dbReference>
<dbReference type="GO" id="GO:0016798">
    <property type="term" value="F:hydrolase activity, acting on glycosyl bonds"/>
    <property type="evidence" value="ECO:0007669"/>
    <property type="project" value="UniProtKB-KW"/>
</dbReference>
<dbReference type="CDD" id="cd00063">
    <property type="entry name" value="FN3"/>
    <property type="match status" value="1"/>
</dbReference>
<evidence type="ECO:0000313" key="6">
    <source>
        <dbReference type="EMBL" id="GIF07346.1"/>
    </source>
</evidence>
<feature type="compositionally biased region" description="Basic and acidic residues" evidence="3">
    <location>
        <begin position="298"/>
        <end position="323"/>
    </location>
</feature>
<feature type="compositionally biased region" description="Pro residues" evidence="3">
    <location>
        <begin position="251"/>
        <end position="265"/>
    </location>
</feature>
<keyword evidence="4" id="KW-0472">Membrane</keyword>
<proteinExistence type="predicted"/>
<feature type="region of interest" description="Disordered" evidence="3">
    <location>
        <begin position="382"/>
        <end position="564"/>
    </location>
</feature>
<evidence type="ECO:0000259" key="5">
    <source>
        <dbReference type="PROSITE" id="PS50853"/>
    </source>
</evidence>
<keyword evidence="1" id="KW-0326">Glycosidase</keyword>
<keyword evidence="7" id="KW-1185">Reference proteome</keyword>
<feature type="compositionally biased region" description="Basic and acidic residues" evidence="3">
    <location>
        <begin position="466"/>
        <end position="480"/>
    </location>
</feature>
<feature type="compositionally biased region" description="Pro residues" evidence="3">
    <location>
        <begin position="276"/>
        <end position="289"/>
    </location>
</feature>
<gene>
    <name evidence="6" type="ORF">Asi03nite_48840</name>
</gene>
<dbReference type="RefSeq" id="WP_203682745.1">
    <property type="nucleotide sequence ID" value="NZ_BOMW01000047.1"/>
</dbReference>
<dbReference type="InterPro" id="IPR011990">
    <property type="entry name" value="TPR-like_helical_dom_sf"/>
</dbReference>
<evidence type="ECO:0000256" key="1">
    <source>
        <dbReference type="ARBA" id="ARBA00023295"/>
    </source>
</evidence>
<dbReference type="InterPro" id="IPR003961">
    <property type="entry name" value="FN3_dom"/>
</dbReference>
<keyword evidence="4" id="KW-0812">Transmembrane</keyword>
<accession>A0A919NA86</accession>
<dbReference type="Gene3D" id="1.25.40.10">
    <property type="entry name" value="Tetratricopeptide repeat domain"/>
    <property type="match status" value="1"/>
</dbReference>
<keyword evidence="1" id="KW-0378">Hydrolase</keyword>
<reference evidence="6" key="1">
    <citation type="submission" date="2021-01" db="EMBL/GenBank/DDBJ databases">
        <title>Whole genome shotgun sequence of Actinoplanes siamensis NBRC 109076.</title>
        <authorList>
            <person name="Komaki H."/>
            <person name="Tamura T."/>
        </authorList>
    </citation>
    <scope>NUCLEOTIDE SEQUENCE</scope>
    <source>
        <strain evidence="6">NBRC 109076</strain>
    </source>
</reference>
<protein>
    <recommendedName>
        <fullName evidence="5">Fibronectin type-III domain-containing protein</fullName>
    </recommendedName>
</protein>
<dbReference type="SMART" id="SM00060">
    <property type="entry name" value="FN3"/>
    <property type="match status" value="1"/>
</dbReference>
<name>A0A919NA86_9ACTN</name>
<comment type="caution">
    <text evidence="6">The sequence shown here is derived from an EMBL/GenBank/DDBJ whole genome shotgun (WGS) entry which is preliminary data.</text>
</comment>
<feature type="region of interest" description="Disordered" evidence="3">
    <location>
        <begin position="599"/>
        <end position="623"/>
    </location>
</feature>
<evidence type="ECO:0000313" key="7">
    <source>
        <dbReference type="Proteomes" id="UP000629619"/>
    </source>
</evidence>
<evidence type="ECO:0000256" key="2">
    <source>
        <dbReference type="ARBA" id="ARBA00023326"/>
    </source>
</evidence>
<dbReference type="Pfam" id="PF13424">
    <property type="entry name" value="TPR_12"/>
    <property type="match status" value="1"/>
</dbReference>
<dbReference type="SUPFAM" id="SSF48452">
    <property type="entry name" value="TPR-like"/>
    <property type="match status" value="1"/>
</dbReference>
<keyword evidence="2" id="KW-0119">Carbohydrate metabolism</keyword>
<dbReference type="Gene3D" id="2.60.40.10">
    <property type="entry name" value="Immunoglobulins"/>
    <property type="match status" value="1"/>
</dbReference>
<feature type="compositionally biased region" description="Pro residues" evidence="3">
    <location>
        <begin position="489"/>
        <end position="501"/>
    </location>
</feature>
<evidence type="ECO:0000256" key="4">
    <source>
        <dbReference type="SAM" id="Phobius"/>
    </source>
</evidence>
<keyword evidence="4" id="KW-1133">Transmembrane helix</keyword>
<keyword evidence="2" id="KW-0624">Polysaccharide degradation</keyword>
<feature type="domain" description="Fibronectin type-III" evidence="5">
    <location>
        <begin position="618"/>
        <end position="704"/>
    </location>
</feature>
<organism evidence="6 7">
    <name type="scientific">Actinoplanes siamensis</name>
    <dbReference type="NCBI Taxonomy" id="1223317"/>
    <lineage>
        <taxon>Bacteria</taxon>
        <taxon>Bacillati</taxon>
        <taxon>Actinomycetota</taxon>
        <taxon>Actinomycetes</taxon>
        <taxon>Micromonosporales</taxon>
        <taxon>Micromonosporaceae</taxon>
        <taxon>Actinoplanes</taxon>
    </lineage>
</organism>
<feature type="compositionally biased region" description="Pro residues" evidence="3">
    <location>
        <begin position="200"/>
        <end position="209"/>
    </location>
</feature>